<proteinExistence type="predicted"/>
<dbReference type="InterPro" id="IPR003593">
    <property type="entry name" value="AAA+_ATPase"/>
</dbReference>
<keyword evidence="2" id="KW-0067">ATP-binding</keyword>
<geneLocation type="plasmid" evidence="2">
    <name>4</name>
</geneLocation>
<evidence type="ECO:0000259" key="1">
    <source>
        <dbReference type="SMART" id="SM00382"/>
    </source>
</evidence>
<dbReference type="Pfam" id="PF13175">
    <property type="entry name" value="AAA_15"/>
    <property type="match status" value="1"/>
</dbReference>
<protein>
    <submittedName>
        <fullName evidence="2">Cobalt transporter ATP-binding subunit,PredictedATP-binding protein involved in virulence,ABC transporter,ATP-binding subunit, PQQ-dependent alcohol dehydrogenasesystem</fullName>
    </submittedName>
</protein>
<dbReference type="InterPro" id="IPR027417">
    <property type="entry name" value="P-loop_NTPase"/>
</dbReference>
<evidence type="ECO:0000313" key="2">
    <source>
        <dbReference type="EMBL" id="CAD6025079.1"/>
    </source>
</evidence>
<dbReference type="InterPro" id="IPR051396">
    <property type="entry name" value="Bact_Antivir_Def_Nuclease"/>
</dbReference>
<dbReference type="CDD" id="cd00267">
    <property type="entry name" value="ABC_ATPase"/>
    <property type="match status" value="1"/>
</dbReference>
<dbReference type="InterPro" id="IPR041685">
    <property type="entry name" value="AAA_GajA/Old/RecF-like"/>
</dbReference>
<keyword evidence="2" id="KW-0614">Plasmid</keyword>
<name>A0A7I9AXK6_ECOLX</name>
<feature type="domain" description="AAA+ ATPase" evidence="1">
    <location>
        <begin position="25"/>
        <end position="314"/>
    </location>
</feature>
<dbReference type="Gene3D" id="3.40.50.300">
    <property type="entry name" value="P-loop containing nucleotide triphosphate hydrolases"/>
    <property type="match status" value="1"/>
</dbReference>
<dbReference type="PANTHER" id="PTHR43581:SF2">
    <property type="entry name" value="EXCINUCLEASE ATPASE SUBUNIT"/>
    <property type="match status" value="1"/>
</dbReference>
<dbReference type="GO" id="GO:0006302">
    <property type="term" value="P:double-strand break repair"/>
    <property type="evidence" value="ECO:0007669"/>
    <property type="project" value="InterPro"/>
</dbReference>
<dbReference type="EMBL" id="LR883003">
    <property type="protein sequence ID" value="CAD6025079.1"/>
    <property type="molecule type" value="Genomic_DNA"/>
</dbReference>
<dbReference type="SMART" id="SM00382">
    <property type="entry name" value="AAA"/>
    <property type="match status" value="1"/>
</dbReference>
<gene>
    <name evidence="2" type="ORF">ETECE562_05256</name>
</gene>
<dbReference type="PANTHER" id="PTHR43581">
    <property type="entry name" value="ATP/GTP PHOSPHATASE"/>
    <property type="match status" value="1"/>
</dbReference>
<sequence length="583" mass="67156">MSKKLSININDVKSISELSLSIDLKSGLICFVGANGSGKSTILNVLSQVVEGSRIDKYFSDEKRNTSKIVIKLGDEQCTWEKVNNKWDQQGSIKQYKGFLESGVVYGNRFNNSSLNVINKYCDYYASFNEDLMTNASDFIVENLGKILKGNKDYYRGLKTLTKTMFLSQRREMKSKEQKCDERPNQSKQKDTDSYLIRKVRPFLLLKDSGYITQYQMSSGEYLLLNILDYIYYRITYPSKQSLNSNDPFIIIIDEIEIALHPSSQKRLIQFCNEMSQKNNICIIFSTHSREIISSLKPEQILLIDSHLNTGKLTITTPCYPYYAIRGVYEAAGYDYIVCVEDELAKKIVTETIKKLNLSKNKRVNVLALGGWREVLRFANEFKVNGLFHNTKIVIVLDGDIKSNFYKKFGSPCRTCNYMLFLETNQEIVRQHCDKVPQLNKKIVKDPYPIYQDVTFLPISSLEKEVRNRIVLNSDYDLIASLNCLDYFGGKSVSELIVEYECKSQDYFSTENFKRKDLEAKLINFDADGKILWKLLTSNLSENLAISDLVAYFCNVLPRTEECTTDSWSQFERNLQILLQKPA</sequence>
<organism evidence="2">
    <name type="scientific">Escherichia coli</name>
    <dbReference type="NCBI Taxonomy" id="562"/>
    <lineage>
        <taxon>Bacteria</taxon>
        <taxon>Pseudomonadati</taxon>
        <taxon>Pseudomonadota</taxon>
        <taxon>Gammaproteobacteria</taxon>
        <taxon>Enterobacterales</taxon>
        <taxon>Enterobacteriaceae</taxon>
        <taxon>Escherichia</taxon>
    </lineage>
</organism>
<dbReference type="GO" id="GO:0016887">
    <property type="term" value="F:ATP hydrolysis activity"/>
    <property type="evidence" value="ECO:0007669"/>
    <property type="project" value="InterPro"/>
</dbReference>
<reference evidence="2" key="1">
    <citation type="submission" date="2020-09" db="EMBL/GenBank/DDBJ databases">
        <authorList>
            <person name="Page A."/>
            <person name="Bastkowski S."/>
        </authorList>
    </citation>
    <scope>NUCLEOTIDE SEQUENCE [LARGE SCALE GENOMIC DNA]</scope>
    <source>
        <strain evidence="2">L6_E562_ETEC</strain>
        <plasmid evidence="2">4</plasmid>
    </source>
</reference>
<accession>A0A7I9AXK6</accession>
<dbReference type="RefSeq" id="WP_000038721.1">
    <property type="nucleotide sequence ID" value="NZ_BDOV01000048.1"/>
</dbReference>
<dbReference type="SUPFAM" id="SSF52540">
    <property type="entry name" value="P-loop containing nucleoside triphosphate hydrolases"/>
    <property type="match status" value="1"/>
</dbReference>
<keyword evidence="2" id="KW-0547">Nucleotide-binding</keyword>
<dbReference type="GO" id="GO:0005524">
    <property type="term" value="F:ATP binding"/>
    <property type="evidence" value="ECO:0007669"/>
    <property type="project" value="UniProtKB-KW"/>
</dbReference>
<dbReference type="AlphaFoldDB" id="A0A7I9AXK6"/>